<feature type="transmembrane region" description="Helical" evidence="5">
    <location>
        <begin position="66"/>
        <end position="86"/>
    </location>
</feature>
<dbReference type="Proteomes" id="UP000264605">
    <property type="component" value="Chromosome"/>
</dbReference>
<sequence>MPIHSLLRLFFLAAIWGASFLFMRMAASSLGPAVLIELRVGFAALTLCVFAVYFNKKLAFLTYKKHFFIIGALNSAIPFLLFAFAAQTINASTLAILNSTTPIWGAIFGIIWSKSTPSKSMILGLLVGLIGVAILVGQNSLTINTATVTAIIASLCASLSYAIASHYTKHAPKLSAFDNAHGSMWAASMLVLPLIFVMPIREMPSQTVMAGVIALGIVCTAVAYILFFRLIDEIGPTSALTVTFLIPLFGIIWGNLILDEEIGPNTLLGALCVIAGTMLVTGFIRIKSLFKRHTL</sequence>
<evidence type="ECO:0000313" key="8">
    <source>
        <dbReference type="Proteomes" id="UP000264605"/>
    </source>
</evidence>
<dbReference type="InterPro" id="IPR000620">
    <property type="entry name" value="EamA_dom"/>
</dbReference>
<evidence type="ECO:0000256" key="5">
    <source>
        <dbReference type="SAM" id="Phobius"/>
    </source>
</evidence>
<keyword evidence="2 5" id="KW-0812">Transmembrane</keyword>
<proteinExistence type="predicted"/>
<feature type="transmembrane region" description="Helical" evidence="5">
    <location>
        <begin position="184"/>
        <end position="201"/>
    </location>
</feature>
<dbReference type="AlphaFoldDB" id="A0AAD0RYU4"/>
<evidence type="ECO:0000256" key="4">
    <source>
        <dbReference type="ARBA" id="ARBA00023136"/>
    </source>
</evidence>
<dbReference type="InterPro" id="IPR037185">
    <property type="entry name" value="EmrE-like"/>
</dbReference>
<evidence type="ECO:0000256" key="1">
    <source>
        <dbReference type="ARBA" id="ARBA00004141"/>
    </source>
</evidence>
<feature type="domain" description="EamA" evidence="6">
    <location>
        <begin position="150"/>
        <end position="281"/>
    </location>
</feature>
<name>A0AAD0RYU4_9GAMM</name>
<keyword evidence="3 5" id="KW-1133">Transmembrane helix</keyword>
<organism evidence="7 8">
    <name type="scientific">Pseudoalteromonas lipolytica</name>
    <dbReference type="NCBI Taxonomy" id="570156"/>
    <lineage>
        <taxon>Bacteria</taxon>
        <taxon>Pseudomonadati</taxon>
        <taxon>Pseudomonadota</taxon>
        <taxon>Gammaproteobacteria</taxon>
        <taxon>Alteromonadales</taxon>
        <taxon>Pseudoalteromonadaceae</taxon>
        <taxon>Pseudoalteromonas</taxon>
    </lineage>
</organism>
<dbReference type="EMBL" id="CP032090">
    <property type="protein sequence ID" value="AXV64906.1"/>
    <property type="molecule type" value="Genomic_DNA"/>
</dbReference>
<evidence type="ECO:0000256" key="2">
    <source>
        <dbReference type="ARBA" id="ARBA00022692"/>
    </source>
</evidence>
<dbReference type="InterPro" id="IPR050638">
    <property type="entry name" value="AA-Vitamin_Transporters"/>
</dbReference>
<protein>
    <submittedName>
        <fullName evidence="7">DMT family transporter</fullName>
    </submittedName>
</protein>
<dbReference type="PANTHER" id="PTHR32322">
    <property type="entry name" value="INNER MEMBRANE TRANSPORTER"/>
    <property type="match status" value="1"/>
</dbReference>
<evidence type="ECO:0000313" key="7">
    <source>
        <dbReference type="EMBL" id="AXV64906.1"/>
    </source>
</evidence>
<keyword evidence="4 5" id="KW-0472">Membrane</keyword>
<dbReference type="RefSeq" id="WP_118844172.1">
    <property type="nucleotide sequence ID" value="NZ_CP032090.1"/>
</dbReference>
<dbReference type="KEGG" id="pdj:D0907_06285"/>
<feature type="transmembrane region" description="Helical" evidence="5">
    <location>
        <begin position="207"/>
        <end position="227"/>
    </location>
</feature>
<feature type="domain" description="EamA" evidence="6">
    <location>
        <begin position="9"/>
        <end position="136"/>
    </location>
</feature>
<feature type="transmembrane region" description="Helical" evidence="5">
    <location>
        <begin position="33"/>
        <end position="54"/>
    </location>
</feature>
<feature type="transmembrane region" description="Helical" evidence="5">
    <location>
        <begin position="143"/>
        <end position="164"/>
    </location>
</feature>
<dbReference type="PANTHER" id="PTHR32322:SF9">
    <property type="entry name" value="AMINO-ACID METABOLITE EFFLUX PUMP-RELATED"/>
    <property type="match status" value="1"/>
</dbReference>
<feature type="transmembrane region" description="Helical" evidence="5">
    <location>
        <begin position="239"/>
        <end position="258"/>
    </location>
</feature>
<feature type="transmembrane region" description="Helical" evidence="5">
    <location>
        <begin position="7"/>
        <end position="27"/>
    </location>
</feature>
<feature type="transmembrane region" description="Helical" evidence="5">
    <location>
        <begin position="92"/>
        <end position="113"/>
    </location>
</feature>
<dbReference type="Pfam" id="PF00892">
    <property type="entry name" value="EamA"/>
    <property type="match status" value="2"/>
</dbReference>
<comment type="subcellular location">
    <subcellularLocation>
        <location evidence="1">Membrane</location>
        <topology evidence="1">Multi-pass membrane protein</topology>
    </subcellularLocation>
</comment>
<evidence type="ECO:0000259" key="6">
    <source>
        <dbReference type="Pfam" id="PF00892"/>
    </source>
</evidence>
<reference evidence="7 8" key="1">
    <citation type="submission" date="2018-08" db="EMBL/GenBank/DDBJ databases">
        <title>Draft genome sequence of Pseudoalteromonas donghaensis HJ51.</title>
        <authorList>
            <person name="Oh J."/>
            <person name="Roh D."/>
        </authorList>
    </citation>
    <scope>NUCLEOTIDE SEQUENCE [LARGE SCALE GENOMIC DNA]</scope>
    <source>
        <strain evidence="7 8">HJ51</strain>
    </source>
</reference>
<feature type="transmembrane region" description="Helical" evidence="5">
    <location>
        <begin position="264"/>
        <end position="284"/>
    </location>
</feature>
<dbReference type="SUPFAM" id="SSF103481">
    <property type="entry name" value="Multidrug resistance efflux transporter EmrE"/>
    <property type="match status" value="2"/>
</dbReference>
<dbReference type="GO" id="GO:0016020">
    <property type="term" value="C:membrane"/>
    <property type="evidence" value="ECO:0007669"/>
    <property type="project" value="UniProtKB-SubCell"/>
</dbReference>
<gene>
    <name evidence="7" type="ORF">D0907_06285</name>
</gene>
<evidence type="ECO:0000256" key="3">
    <source>
        <dbReference type="ARBA" id="ARBA00022989"/>
    </source>
</evidence>
<accession>A0AAD0RYU4</accession>
<feature type="transmembrane region" description="Helical" evidence="5">
    <location>
        <begin position="120"/>
        <end position="137"/>
    </location>
</feature>
<dbReference type="GeneID" id="99505058"/>